<feature type="transmembrane region" description="Helical" evidence="5">
    <location>
        <begin position="45"/>
        <end position="67"/>
    </location>
</feature>
<proteinExistence type="predicted"/>
<name>A0A8J3DAT4_9BACT</name>
<feature type="transmembrane region" description="Helical" evidence="5">
    <location>
        <begin position="152"/>
        <end position="170"/>
    </location>
</feature>
<feature type="transmembrane region" description="Helical" evidence="5">
    <location>
        <begin position="249"/>
        <end position="272"/>
    </location>
</feature>
<dbReference type="GO" id="GO:0016020">
    <property type="term" value="C:membrane"/>
    <property type="evidence" value="ECO:0007669"/>
    <property type="project" value="UniProtKB-SubCell"/>
</dbReference>
<feature type="transmembrane region" description="Helical" evidence="5">
    <location>
        <begin position="87"/>
        <end position="106"/>
    </location>
</feature>
<feature type="transmembrane region" description="Helical" evidence="5">
    <location>
        <begin position="118"/>
        <end position="140"/>
    </location>
</feature>
<keyword evidence="4 5" id="KW-0472">Membrane</keyword>
<evidence type="ECO:0000259" key="6">
    <source>
        <dbReference type="Pfam" id="PF01699"/>
    </source>
</evidence>
<comment type="subcellular location">
    <subcellularLocation>
        <location evidence="1">Membrane</location>
        <topology evidence="1">Multi-pass membrane protein</topology>
    </subcellularLocation>
</comment>
<sequence length="325" mass="35535">MSIQLRVNPEFLQHPAYLLSLFLIASTLMIWRLERLSEGGVEGTVLGNLVMPYLSGLGNLLFVFVILRTGQSGAEVMINCLVNNATNLTLLLGLPALIWGLSLAPRGKAKKARQQAELHRLALLLTLLAIFFFGGITWALGRDGTLDFGDGLALIGLFFLWQLFHVYEVLKENVRSSGKFNPWMLVELLLLAIGGYGLYFSISGLVDWLSGIETGLISRENMGLLTGLLMALPNALLSFFYGSRGEADVVYSAQAGDAHVCIPLCVGLYAIIHPLPLPPEFTPAILMIAGVAAFHVISLALFRRLHRFSGLLLIGLYGAFLYWSA</sequence>
<evidence type="ECO:0000256" key="1">
    <source>
        <dbReference type="ARBA" id="ARBA00004141"/>
    </source>
</evidence>
<evidence type="ECO:0000256" key="4">
    <source>
        <dbReference type="ARBA" id="ARBA00023136"/>
    </source>
</evidence>
<keyword evidence="2 5" id="KW-0812">Transmembrane</keyword>
<dbReference type="Proteomes" id="UP000642829">
    <property type="component" value="Unassembled WGS sequence"/>
</dbReference>
<dbReference type="GO" id="GO:0055085">
    <property type="term" value="P:transmembrane transport"/>
    <property type="evidence" value="ECO:0007669"/>
    <property type="project" value="InterPro"/>
</dbReference>
<gene>
    <name evidence="7" type="ORF">GCM10007047_10370</name>
</gene>
<feature type="domain" description="Sodium/calcium exchanger membrane region" evidence="6">
    <location>
        <begin position="188"/>
        <end position="324"/>
    </location>
</feature>
<protein>
    <recommendedName>
        <fullName evidence="6">Sodium/calcium exchanger membrane region domain-containing protein</fullName>
    </recommendedName>
</protein>
<evidence type="ECO:0000256" key="2">
    <source>
        <dbReference type="ARBA" id="ARBA00022692"/>
    </source>
</evidence>
<dbReference type="AlphaFoldDB" id="A0A8J3DAT4"/>
<keyword evidence="3 5" id="KW-1133">Transmembrane helix</keyword>
<evidence type="ECO:0000256" key="3">
    <source>
        <dbReference type="ARBA" id="ARBA00022989"/>
    </source>
</evidence>
<keyword evidence="8" id="KW-1185">Reference proteome</keyword>
<feature type="transmembrane region" description="Helical" evidence="5">
    <location>
        <begin position="284"/>
        <end position="301"/>
    </location>
</feature>
<reference evidence="7" key="1">
    <citation type="journal article" date="2014" name="Int. J. Syst. Evol. Microbiol.">
        <title>Complete genome sequence of Corynebacterium casei LMG S-19264T (=DSM 44701T), isolated from a smear-ripened cheese.</title>
        <authorList>
            <consortium name="US DOE Joint Genome Institute (JGI-PGF)"/>
            <person name="Walter F."/>
            <person name="Albersmeier A."/>
            <person name="Kalinowski J."/>
            <person name="Ruckert C."/>
        </authorList>
    </citation>
    <scope>NUCLEOTIDE SEQUENCE</scope>
    <source>
        <strain evidence="7">KCTC 12870</strain>
    </source>
</reference>
<evidence type="ECO:0000313" key="7">
    <source>
        <dbReference type="EMBL" id="GHB96443.1"/>
    </source>
</evidence>
<feature type="transmembrane region" description="Helical" evidence="5">
    <location>
        <begin position="222"/>
        <end position="242"/>
    </location>
</feature>
<comment type="caution">
    <text evidence="7">The sequence shown here is derived from an EMBL/GenBank/DDBJ whole genome shotgun (WGS) entry which is preliminary data.</text>
</comment>
<accession>A0A8J3DAT4</accession>
<feature type="domain" description="Sodium/calcium exchanger membrane region" evidence="6">
    <location>
        <begin position="19"/>
        <end position="164"/>
    </location>
</feature>
<feature type="transmembrane region" description="Helical" evidence="5">
    <location>
        <begin position="15"/>
        <end position="33"/>
    </location>
</feature>
<evidence type="ECO:0000256" key="5">
    <source>
        <dbReference type="SAM" id="Phobius"/>
    </source>
</evidence>
<dbReference type="Gene3D" id="1.20.1420.30">
    <property type="entry name" value="NCX, central ion-binding region"/>
    <property type="match status" value="2"/>
</dbReference>
<organism evidence="7 8">
    <name type="scientific">Cerasicoccus arenae</name>
    <dbReference type="NCBI Taxonomy" id="424488"/>
    <lineage>
        <taxon>Bacteria</taxon>
        <taxon>Pseudomonadati</taxon>
        <taxon>Verrucomicrobiota</taxon>
        <taxon>Opitutia</taxon>
        <taxon>Puniceicoccales</taxon>
        <taxon>Cerasicoccaceae</taxon>
        <taxon>Cerasicoccus</taxon>
    </lineage>
</organism>
<feature type="transmembrane region" description="Helical" evidence="5">
    <location>
        <begin position="182"/>
        <end position="202"/>
    </location>
</feature>
<dbReference type="Pfam" id="PF01699">
    <property type="entry name" value="Na_Ca_ex"/>
    <property type="match status" value="2"/>
</dbReference>
<dbReference type="EMBL" id="BMXG01000005">
    <property type="protein sequence ID" value="GHB96443.1"/>
    <property type="molecule type" value="Genomic_DNA"/>
</dbReference>
<dbReference type="RefSeq" id="WP_189512592.1">
    <property type="nucleotide sequence ID" value="NZ_JAENIH010000046.1"/>
</dbReference>
<reference evidence="7" key="2">
    <citation type="submission" date="2020-09" db="EMBL/GenBank/DDBJ databases">
        <authorList>
            <person name="Sun Q."/>
            <person name="Kim S."/>
        </authorList>
    </citation>
    <scope>NUCLEOTIDE SEQUENCE</scope>
    <source>
        <strain evidence="7">KCTC 12870</strain>
    </source>
</reference>
<dbReference type="InterPro" id="IPR004837">
    <property type="entry name" value="NaCa_Exmemb"/>
</dbReference>
<dbReference type="InterPro" id="IPR044880">
    <property type="entry name" value="NCX_ion-bd_dom_sf"/>
</dbReference>
<feature type="transmembrane region" description="Helical" evidence="5">
    <location>
        <begin position="308"/>
        <end position="324"/>
    </location>
</feature>
<evidence type="ECO:0000313" key="8">
    <source>
        <dbReference type="Proteomes" id="UP000642829"/>
    </source>
</evidence>